<comment type="caution">
    <text evidence="1">The sequence shown here is derived from an EMBL/GenBank/DDBJ whole genome shotgun (WGS) entry which is preliminary data.</text>
</comment>
<keyword evidence="2" id="KW-1185">Reference proteome</keyword>
<reference evidence="1 2" key="2">
    <citation type="journal article" date="2022" name="Mol. Ecol. Resour.">
        <title>The genomes of chicory, endive, great burdock and yacon provide insights into Asteraceae paleo-polyploidization history and plant inulin production.</title>
        <authorList>
            <person name="Fan W."/>
            <person name="Wang S."/>
            <person name="Wang H."/>
            <person name="Wang A."/>
            <person name="Jiang F."/>
            <person name="Liu H."/>
            <person name="Zhao H."/>
            <person name="Xu D."/>
            <person name="Zhang Y."/>
        </authorList>
    </citation>
    <scope>NUCLEOTIDE SEQUENCE [LARGE SCALE GENOMIC DNA]</scope>
    <source>
        <strain evidence="2">cv. Punajuju</strain>
        <tissue evidence="1">Leaves</tissue>
    </source>
</reference>
<dbReference type="EMBL" id="CM042011">
    <property type="protein sequence ID" value="KAI3766655.1"/>
    <property type="molecule type" value="Genomic_DNA"/>
</dbReference>
<name>A0ACB9F6Z4_CICIN</name>
<evidence type="ECO:0000313" key="2">
    <source>
        <dbReference type="Proteomes" id="UP001055811"/>
    </source>
</evidence>
<reference evidence="2" key="1">
    <citation type="journal article" date="2022" name="Mol. Ecol. Resour.">
        <title>The genomes of chicory, endive, great burdock and yacon provide insights into Asteraceae palaeo-polyploidization history and plant inulin production.</title>
        <authorList>
            <person name="Fan W."/>
            <person name="Wang S."/>
            <person name="Wang H."/>
            <person name="Wang A."/>
            <person name="Jiang F."/>
            <person name="Liu H."/>
            <person name="Zhao H."/>
            <person name="Xu D."/>
            <person name="Zhang Y."/>
        </authorList>
    </citation>
    <scope>NUCLEOTIDE SEQUENCE [LARGE SCALE GENOMIC DNA]</scope>
    <source>
        <strain evidence="2">cv. Punajuju</strain>
    </source>
</reference>
<dbReference type="Proteomes" id="UP001055811">
    <property type="component" value="Linkage Group LG03"/>
</dbReference>
<gene>
    <name evidence="1" type="ORF">L2E82_16724</name>
</gene>
<accession>A0ACB9F6Z4</accession>
<evidence type="ECO:0000313" key="1">
    <source>
        <dbReference type="EMBL" id="KAI3766655.1"/>
    </source>
</evidence>
<sequence>MGRNTLRIATGKFIVVQIGEEGGLVVNEWSVGQNATRVVCEVSSVGKYLGHSNNLVTPLWVLKTVKEASSQRLVHLSADLARRVRMPLQNVPGGKDRKV</sequence>
<organism evidence="1 2">
    <name type="scientific">Cichorium intybus</name>
    <name type="common">Chicory</name>
    <dbReference type="NCBI Taxonomy" id="13427"/>
    <lineage>
        <taxon>Eukaryota</taxon>
        <taxon>Viridiplantae</taxon>
        <taxon>Streptophyta</taxon>
        <taxon>Embryophyta</taxon>
        <taxon>Tracheophyta</taxon>
        <taxon>Spermatophyta</taxon>
        <taxon>Magnoliopsida</taxon>
        <taxon>eudicotyledons</taxon>
        <taxon>Gunneridae</taxon>
        <taxon>Pentapetalae</taxon>
        <taxon>asterids</taxon>
        <taxon>campanulids</taxon>
        <taxon>Asterales</taxon>
        <taxon>Asteraceae</taxon>
        <taxon>Cichorioideae</taxon>
        <taxon>Cichorieae</taxon>
        <taxon>Cichoriinae</taxon>
        <taxon>Cichorium</taxon>
    </lineage>
</organism>
<proteinExistence type="predicted"/>
<protein>
    <submittedName>
        <fullName evidence="1">Uncharacterized protein</fullName>
    </submittedName>
</protein>